<accession>A0ABR1S1A7</accession>
<sequence>MGSPYLWDHGSTLPLRTGGVFGNAGAGHAAGVSDDHDSSMAVCLSSRTSTMTQNRRRPLHAVDGVQPSEALCAREAPADVRRTPDIAIRPWAAKAAHRTATSFVGSPTQDLQAGCSAPGAVCDRGAIPPPDADAWPQCTRGSRYDWQNGGDLV</sequence>
<dbReference type="Proteomes" id="UP001444661">
    <property type="component" value="Unassembled WGS sequence"/>
</dbReference>
<comment type="caution">
    <text evidence="1">The sequence shown here is derived from an EMBL/GenBank/DDBJ whole genome shotgun (WGS) entry which is preliminary data.</text>
</comment>
<gene>
    <name evidence="1" type="ORF">PG993_011578</name>
</gene>
<keyword evidence="2" id="KW-1185">Reference proteome</keyword>
<reference evidence="1 2" key="1">
    <citation type="submission" date="2023-01" db="EMBL/GenBank/DDBJ databases">
        <title>Analysis of 21 Apiospora genomes using comparative genomics revels a genus with tremendous synthesis potential of carbohydrate active enzymes and secondary metabolites.</title>
        <authorList>
            <person name="Sorensen T."/>
        </authorList>
    </citation>
    <scope>NUCLEOTIDE SEQUENCE [LARGE SCALE GENOMIC DNA]</scope>
    <source>
        <strain evidence="1 2">CBS 33761</strain>
    </source>
</reference>
<dbReference type="EMBL" id="JAQQWK010000011">
    <property type="protein sequence ID" value="KAK8023512.1"/>
    <property type="molecule type" value="Genomic_DNA"/>
</dbReference>
<evidence type="ECO:0000313" key="2">
    <source>
        <dbReference type="Proteomes" id="UP001444661"/>
    </source>
</evidence>
<name>A0ABR1S1A7_9PEZI</name>
<protein>
    <submittedName>
        <fullName evidence="1">Uncharacterized protein</fullName>
    </submittedName>
</protein>
<evidence type="ECO:0000313" key="1">
    <source>
        <dbReference type="EMBL" id="KAK8023512.1"/>
    </source>
</evidence>
<proteinExistence type="predicted"/>
<organism evidence="1 2">
    <name type="scientific">Apiospora rasikravindrae</name>
    <dbReference type="NCBI Taxonomy" id="990691"/>
    <lineage>
        <taxon>Eukaryota</taxon>
        <taxon>Fungi</taxon>
        <taxon>Dikarya</taxon>
        <taxon>Ascomycota</taxon>
        <taxon>Pezizomycotina</taxon>
        <taxon>Sordariomycetes</taxon>
        <taxon>Xylariomycetidae</taxon>
        <taxon>Amphisphaeriales</taxon>
        <taxon>Apiosporaceae</taxon>
        <taxon>Apiospora</taxon>
    </lineage>
</organism>